<proteinExistence type="predicted"/>
<keyword evidence="3" id="KW-1185">Reference proteome</keyword>
<accession>A0ABD5RUV3</accession>
<evidence type="ECO:0000313" key="3">
    <source>
        <dbReference type="Proteomes" id="UP001596328"/>
    </source>
</evidence>
<comment type="caution">
    <text evidence="2">The sequence shown here is derived from an EMBL/GenBank/DDBJ whole genome shotgun (WGS) entry which is preliminary data.</text>
</comment>
<dbReference type="AlphaFoldDB" id="A0ABD5RUV3"/>
<keyword evidence="1" id="KW-0472">Membrane</keyword>
<feature type="transmembrane region" description="Helical" evidence="1">
    <location>
        <begin position="58"/>
        <end position="80"/>
    </location>
</feature>
<sequence>MNLKEGTQNAIATLVSPMKSLRFWIGFTIFTVVVGTLYFVFAFLGLVPSPDLTLTFPIIISIVFGLIGFIIFALGAYLGFDYIGKKEYRFIDDLDKFGETKNSYAVSPEEFKKWTVMSDDSVPTRRSSTGNIIYMAKNVDPENRTLEPARDLQDSDSIADDQYIASKDAGRLWQDWIVRDARAFNKIRGAIPALRERIEGDDTRGLAASIERSAQGGEMVDKLLQEGLEDYENVALDKSTDVDEVLAKMDADELKNAEKQLSDSDEGGEE</sequence>
<evidence type="ECO:0000313" key="2">
    <source>
        <dbReference type="EMBL" id="MFC6723210.1"/>
    </source>
</evidence>
<keyword evidence="1" id="KW-1133">Transmembrane helix</keyword>
<feature type="transmembrane region" description="Helical" evidence="1">
    <location>
        <begin position="21"/>
        <end position="46"/>
    </location>
</feature>
<gene>
    <name evidence="2" type="ORF">ACFQE1_02135</name>
</gene>
<organism evidence="2 3">
    <name type="scientific">Halobium palmae</name>
    <dbReference type="NCBI Taxonomy" id="1776492"/>
    <lineage>
        <taxon>Archaea</taxon>
        <taxon>Methanobacteriati</taxon>
        <taxon>Methanobacteriota</taxon>
        <taxon>Stenosarchaea group</taxon>
        <taxon>Halobacteria</taxon>
        <taxon>Halobacteriales</taxon>
        <taxon>Haloferacaceae</taxon>
        <taxon>Halobium</taxon>
    </lineage>
</organism>
<keyword evidence="1" id="KW-0812">Transmembrane</keyword>
<name>A0ABD5RUV3_9EURY</name>
<protein>
    <submittedName>
        <fullName evidence="2">Uncharacterized protein</fullName>
    </submittedName>
</protein>
<dbReference type="EMBL" id="JBHSWU010000007">
    <property type="protein sequence ID" value="MFC6723210.1"/>
    <property type="molecule type" value="Genomic_DNA"/>
</dbReference>
<reference evidence="2 3" key="1">
    <citation type="journal article" date="2019" name="Int. J. Syst. Evol. Microbiol.">
        <title>The Global Catalogue of Microorganisms (GCM) 10K type strain sequencing project: providing services to taxonomists for standard genome sequencing and annotation.</title>
        <authorList>
            <consortium name="The Broad Institute Genomics Platform"/>
            <consortium name="The Broad Institute Genome Sequencing Center for Infectious Disease"/>
            <person name="Wu L."/>
            <person name="Ma J."/>
        </authorList>
    </citation>
    <scope>NUCLEOTIDE SEQUENCE [LARGE SCALE GENOMIC DNA]</scope>
    <source>
        <strain evidence="2 3">NBRC 111368</strain>
    </source>
</reference>
<evidence type="ECO:0000256" key="1">
    <source>
        <dbReference type="SAM" id="Phobius"/>
    </source>
</evidence>
<dbReference type="Proteomes" id="UP001596328">
    <property type="component" value="Unassembled WGS sequence"/>
</dbReference>